<evidence type="ECO:0000313" key="3">
    <source>
        <dbReference type="Proteomes" id="UP000250235"/>
    </source>
</evidence>
<dbReference type="GO" id="GO:0004386">
    <property type="term" value="F:helicase activity"/>
    <property type="evidence" value="ECO:0007669"/>
    <property type="project" value="UniProtKB-KW"/>
</dbReference>
<dbReference type="Proteomes" id="UP000250235">
    <property type="component" value="Unassembled WGS sequence"/>
</dbReference>
<keyword evidence="2" id="KW-0067">ATP-binding</keyword>
<dbReference type="AlphaFoldDB" id="A0A2Z7BN65"/>
<keyword evidence="2" id="KW-0547">Nucleotide-binding</keyword>
<keyword evidence="2" id="KW-0378">Hydrolase</keyword>
<organism evidence="2 3">
    <name type="scientific">Dorcoceras hygrometricum</name>
    <dbReference type="NCBI Taxonomy" id="472368"/>
    <lineage>
        <taxon>Eukaryota</taxon>
        <taxon>Viridiplantae</taxon>
        <taxon>Streptophyta</taxon>
        <taxon>Embryophyta</taxon>
        <taxon>Tracheophyta</taxon>
        <taxon>Spermatophyta</taxon>
        <taxon>Magnoliopsida</taxon>
        <taxon>eudicotyledons</taxon>
        <taxon>Gunneridae</taxon>
        <taxon>Pentapetalae</taxon>
        <taxon>asterids</taxon>
        <taxon>lamiids</taxon>
        <taxon>Lamiales</taxon>
        <taxon>Gesneriaceae</taxon>
        <taxon>Didymocarpoideae</taxon>
        <taxon>Trichosporeae</taxon>
        <taxon>Loxocarpinae</taxon>
        <taxon>Dorcoceras</taxon>
    </lineage>
</organism>
<evidence type="ECO:0000313" key="2">
    <source>
        <dbReference type="EMBL" id="KZV36063.1"/>
    </source>
</evidence>
<evidence type="ECO:0000256" key="1">
    <source>
        <dbReference type="SAM" id="MobiDB-lite"/>
    </source>
</evidence>
<feature type="compositionally biased region" description="Polar residues" evidence="1">
    <location>
        <begin position="55"/>
        <end position="76"/>
    </location>
</feature>
<accession>A0A2Z7BN65</accession>
<protein>
    <submittedName>
        <fullName evidence="2">Helicase and polymerase-containing protein TEBICHI-like</fullName>
    </submittedName>
</protein>
<keyword evidence="2" id="KW-0347">Helicase</keyword>
<reference evidence="2 3" key="1">
    <citation type="journal article" date="2015" name="Proc. Natl. Acad. Sci. U.S.A.">
        <title>The resurrection genome of Boea hygrometrica: A blueprint for survival of dehydration.</title>
        <authorList>
            <person name="Xiao L."/>
            <person name="Yang G."/>
            <person name="Zhang L."/>
            <person name="Yang X."/>
            <person name="Zhao S."/>
            <person name="Ji Z."/>
            <person name="Zhou Q."/>
            <person name="Hu M."/>
            <person name="Wang Y."/>
            <person name="Chen M."/>
            <person name="Xu Y."/>
            <person name="Jin H."/>
            <person name="Xiao X."/>
            <person name="Hu G."/>
            <person name="Bao F."/>
            <person name="Hu Y."/>
            <person name="Wan P."/>
            <person name="Li L."/>
            <person name="Deng X."/>
            <person name="Kuang T."/>
            <person name="Xiang C."/>
            <person name="Zhu J.K."/>
            <person name="Oliver M.J."/>
            <person name="He Y."/>
        </authorList>
    </citation>
    <scope>NUCLEOTIDE SEQUENCE [LARGE SCALE GENOMIC DNA]</scope>
    <source>
        <strain evidence="3">cv. XS01</strain>
    </source>
</reference>
<sequence length="289" mass="32502">MDNTIPQAQGIPRLTVLVHICYTLTGTLYPPHGAPPAGSKTRPAEKPRKPKNTYRHQYTSPRGKSGSNPSTESSINSIRKETDKYANSMQGIKATTQSREPKDRNNSSTARSDQRNDNQWPRLHLLLPTHEMWELPTPLIAANKPSWEMRYGSYPLASEVYENYPLILEYNILTTQGRCLRTPQQLQAKVRKQYPNEAPQQEESNATTLTLVGAVYRRQSKKIRLNLVISSWTQSSVSLSKLHEAQKSLNDKSGLGFNAGQSSSGETCTQSNLAYDKFKKMNCQSQCDT</sequence>
<feature type="region of interest" description="Disordered" evidence="1">
    <location>
        <begin position="91"/>
        <end position="120"/>
    </location>
</feature>
<keyword evidence="3" id="KW-1185">Reference proteome</keyword>
<proteinExistence type="predicted"/>
<feature type="region of interest" description="Disordered" evidence="1">
    <location>
        <begin position="28"/>
        <end position="76"/>
    </location>
</feature>
<name>A0A2Z7BN65_9LAMI</name>
<gene>
    <name evidence="2" type="ORF">F511_29996</name>
</gene>
<dbReference type="EMBL" id="KV003940">
    <property type="protein sequence ID" value="KZV36063.1"/>
    <property type="molecule type" value="Genomic_DNA"/>
</dbReference>